<sequence length="247" mass="28214">MSPQQWRLPLEVCENVIDEGAFDKHEERYATLSSFALVYSKQRASRLLRTFALSPGLGQYVQGLRIAGNDEGANGWIYDVLRTLPAIVTNLQQLRYTNLPILHPIFFVLSPRFTTITSLSIEVSTKQSFRELVQIINGFRGLEELIFQVGCAWKTPGPFYGGRYSHGIRRITSSFGSYDTDKVPHETHDIHRWILTSRSVNSLVALQLDVYGYSALIDEILRKSYRTLEEVVLWSHRSLRSDGTKCK</sequence>
<proteinExistence type="predicted"/>
<protein>
    <submittedName>
        <fullName evidence="1">Uncharacterized protein</fullName>
    </submittedName>
</protein>
<evidence type="ECO:0000313" key="2">
    <source>
        <dbReference type="Proteomes" id="UP001212997"/>
    </source>
</evidence>
<keyword evidence="2" id="KW-1185">Reference proteome</keyword>
<reference evidence="1" key="1">
    <citation type="submission" date="2022-07" db="EMBL/GenBank/DDBJ databases">
        <title>Genome Sequence of Physisporinus lineatus.</title>
        <authorList>
            <person name="Buettner E."/>
        </authorList>
    </citation>
    <scope>NUCLEOTIDE SEQUENCE</scope>
    <source>
        <strain evidence="1">VT162</strain>
    </source>
</reference>
<accession>A0AAD5UU80</accession>
<name>A0AAD5UU80_9APHY</name>
<gene>
    <name evidence="1" type="ORF">NLI96_g10279</name>
</gene>
<comment type="caution">
    <text evidence="1">The sequence shown here is derived from an EMBL/GenBank/DDBJ whole genome shotgun (WGS) entry which is preliminary data.</text>
</comment>
<dbReference type="AlphaFoldDB" id="A0AAD5UU80"/>
<organism evidence="1 2">
    <name type="scientific">Meripilus lineatus</name>
    <dbReference type="NCBI Taxonomy" id="2056292"/>
    <lineage>
        <taxon>Eukaryota</taxon>
        <taxon>Fungi</taxon>
        <taxon>Dikarya</taxon>
        <taxon>Basidiomycota</taxon>
        <taxon>Agaricomycotina</taxon>
        <taxon>Agaricomycetes</taxon>
        <taxon>Polyporales</taxon>
        <taxon>Meripilaceae</taxon>
        <taxon>Meripilus</taxon>
    </lineage>
</organism>
<dbReference type="EMBL" id="JANAWD010000571">
    <property type="protein sequence ID" value="KAJ3477708.1"/>
    <property type="molecule type" value="Genomic_DNA"/>
</dbReference>
<dbReference type="Proteomes" id="UP001212997">
    <property type="component" value="Unassembled WGS sequence"/>
</dbReference>
<evidence type="ECO:0000313" key="1">
    <source>
        <dbReference type="EMBL" id="KAJ3477708.1"/>
    </source>
</evidence>